<dbReference type="Pfam" id="PF18029">
    <property type="entry name" value="Glyoxalase_6"/>
    <property type="match status" value="1"/>
</dbReference>
<organism evidence="2 3">
    <name type="scientific">Georgenia subflava</name>
    <dbReference type="NCBI Taxonomy" id="1622177"/>
    <lineage>
        <taxon>Bacteria</taxon>
        <taxon>Bacillati</taxon>
        <taxon>Actinomycetota</taxon>
        <taxon>Actinomycetes</taxon>
        <taxon>Micrococcales</taxon>
        <taxon>Bogoriellaceae</taxon>
        <taxon>Georgenia</taxon>
    </lineage>
</organism>
<comment type="caution">
    <text evidence="2">The sequence shown here is derived from an EMBL/GenBank/DDBJ whole genome shotgun (WGS) entry which is preliminary data.</text>
</comment>
<dbReference type="Proteomes" id="UP000437709">
    <property type="component" value="Unassembled WGS sequence"/>
</dbReference>
<sequence length="137" mass="14672">MSDAAQPRPKLDLVVLDCPDALALGRFYAQVLGWDVEDGSDADFTTLAPTGGGLTTDSPDGRTSLGFQRIDDWVEPTWPGGSHPQQVHLDLWVPDIDAAEPAVVAAGARVHQHQPSKDGSFRVYLDPVGHPFCLISG</sequence>
<gene>
    <name evidence="2" type="ORF">GB881_14145</name>
</gene>
<dbReference type="InterPro" id="IPR041581">
    <property type="entry name" value="Glyoxalase_6"/>
</dbReference>
<accession>A0A6N7EL50</accession>
<dbReference type="RefSeq" id="WP_152194954.1">
    <property type="nucleotide sequence ID" value="NZ_VUKD01000002.1"/>
</dbReference>
<proteinExistence type="predicted"/>
<dbReference type="AlphaFoldDB" id="A0A6N7EL50"/>
<dbReference type="PANTHER" id="PTHR35908:SF1">
    <property type="entry name" value="CONSERVED PROTEIN"/>
    <property type="match status" value="1"/>
</dbReference>
<reference evidence="2 3" key="1">
    <citation type="submission" date="2019-10" db="EMBL/GenBank/DDBJ databases">
        <title>Georgenia wutianyii sp. nov. and Georgenia yuyongxinii sp. nov. isolated from plateau pika (Ochotona curzoniae) in the Qinghai-Tibet plateau of China.</title>
        <authorList>
            <person name="Tian Z."/>
        </authorList>
    </citation>
    <scope>NUCLEOTIDE SEQUENCE [LARGE SCALE GENOMIC DNA]</scope>
    <source>
        <strain evidence="2 3">JCM 19765</strain>
    </source>
</reference>
<dbReference type="SUPFAM" id="SSF54593">
    <property type="entry name" value="Glyoxalase/Bleomycin resistance protein/Dihydroxybiphenyl dioxygenase"/>
    <property type="match status" value="1"/>
</dbReference>
<evidence type="ECO:0000259" key="1">
    <source>
        <dbReference type="PROSITE" id="PS51819"/>
    </source>
</evidence>
<dbReference type="Gene3D" id="3.10.180.10">
    <property type="entry name" value="2,3-Dihydroxybiphenyl 1,2-Dioxygenase, domain 1"/>
    <property type="match status" value="1"/>
</dbReference>
<dbReference type="PROSITE" id="PS51819">
    <property type="entry name" value="VOC"/>
    <property type="match status" value="1"/>
</dbReference>
<dbReference type="InterPro" id="IPR037523">
    <property type="entry name" value="VOC_core"/>
</dbReference>
<feature type="domain" description="VOC" evidence="1">
    <location>
        <begin position="10"/>
        <end position="137"/>
    </location>
</feature>
<name>A0A6N7EL50_9MICO</name>
<dbReference type="OrthoDB" id="1645442at2"/>
<evidence type="ECO:0000313" key="3">
    <source>
        <dbReference type="Proteomes" id="UP000437709"/>
    </source>
</evidence>
<keyword evidence="3" id="KW-1185">Reference proteome</keyword>
<dbReference type="PANTHER" id="PTHR35908">
    <property type="entry name" value="HYPOTHETICAL FUSION PROTEIN"/>
    <property type="match status" value="1"/>
</dbReference>
<protein>
    <submittedName>
        <fullName evidence="2">VOC family protein</fullName>
    </submittedName>
</protein>
<evidence type="ECO:0000313" key="2">
    <source>
        <dbReference type="EMBL" id="MPV38171.1"/>
    </source>
</evidence>
<dbReference type="EMBL" id="WHPC01000066">
    <property type="protein sequence ID" value="MPV38171.1"/>
    <property type="molecule type" value="Genomic_DNA"/>
</dbReference>
<dbReference type="InterPro" id="IPR029068">
    <property type="entry name" value="Glyas_Bleomycin-R_OHBP_Dase"/>
</dbReference>